<evidence type="ECO:0000313" key="2">
    <source>
        <dbReference type="Proteomes" id="UP000237105"/>
    </source>
</evidence>
<keyword evidence="2" id="KW-1185">Reference proteome</keyword>
<dbReference type="AlphaFoldDB" id="A0A2P5APX5"/>
<reference evidence="2" key="1">
    <citation type="submission" date="2016-06" db="EMBL/GenBank/DDBJ databases">
        <title>Parallel loss of symbiosis genes in relatives of nitrogen-fixing non-legume Parasponia.</title>
        <authorList>
            <person name="Van Velzen R."/>
            <person name="Holmer R."/>
            <person name="Bu F."/>
            <person name="Rutten L."/>
            <person name="Van Zeijl A."/>
            <person name="Liu W."/>
            <person name="Santuari L."/>
            <person name="Cao Q."/>
            <person name="Sharma T."/>
            <person name="Shen D."/>
            <person name="Roswanjaya Y."/>
            <person name="Wardhani T."/>
            <person name="Kalhor M.S."/>
            <person name="Jansen J."/>
            <person name="Van den Hoogen J."/>
            <person name="Gungor B."/>
            <person name="Hartog M."/>
            <person name="Hontelez J."/>
            <person name="Verver J."/>
            <person name="Yang W.-C."/>
            <person name="Schijlen E."/>
            <person name="Repin R."/>
            <person name="Schilthuizen M."/>
            <person name="Schranz E."/>
            <person name="Heidstra R."/>
            <person name="Miyata K."/>
            <person name="Fedorova E."/>
            <person name="Kohlen W."/>
            <person name="Bisseling T."/>
            <person name="Smit S."/>
            <person name="Geurts R."/>
        </authorList>
    </citation>
    <scope>NUCLEOTIDE SEQUENCE [LARGE SCALE GENOMIC DNA]</scope>
    <source>
        <strain evidence="2">cv. WU1-14</strain>
    </source>
</reference>
<dbReference type="EMBL" id="JXTB01000490">
    <property type="protein sequence ID" value="PON38614.1"/>
    <property type="molecule type" value="Genomic_DNA"/>
</dbReference>
<dbReference type="OrthoDB" id="1869436at2759"/>
<organism evidence="1 2">
    <name type="scientific">Parasponia andersonii</name>
    <name type="common">Sponia andersonii</name>
    <dbReference type="NCBI Taxonomy" id="3476"/>
    <lineage>
        <taxon>Eukaryota</taxon>
        <taxon>Viridiplantae</taxon>
        <taxon>Streptophyta</taxon>
        <taxon>Embryophyta</taxon>
        <taxon>Tracheophyta</taxon>
        <taxon>Spermatophyta</taxon>
        <taxon>Magnoliopsida</taxon>
        <taxon>eudicotyledons</taxon>
        <taxon>Gunneridae</taxon>
        <taxon>Pentapetalae</taxon>
        <taxon>rosids</taxon>
        <taxon>fabids</taxon>
        <taxon>Rosales</taxon>
        <taxon>Cannabaceae</taxon>
        <taxon>Parasponia</taxon>
    </lineage>
</organism>
<gene>
    <name evidence="1" type="ORF">PanWU01x14_311200</name>
</gene>
<dbReference type="Proteomes" id="UP000237105">
    <property type="component" value="Unassembled WGS sequence"/>
</dbReference>
<accession>A0A2P5APX5</accession>
<sequence>MAALFTIAIAAALFTIPSAAVLLTIPIMAFTILITVIIDMENKEWEEAKKVQQGRATQNKYPHRMSHLGYVGLEAKIEKDEGRCGTD</sequence>
<evidence type="ECO:0000313" key="1">
    <source>
        <dbReference type="EMBL" id="PON38614.1"/>
    </source>
</evidence>
<proteinExistence type="predicted"/>
<protein>
    <submittedName>
        <fullName evidence="1">Uncharacterized protein</fullName>
    </submittedName>
</protein>
<comment type="caution">
    <text evidence="1">The sequence shown here is derived from an EMBL/GenBank/DDBJ whole genome shotgun (WGS) entry which is preliminary data.</text>
</comment>
<name>A0A2P5APX5_PARAD</name>